<dbReference type="SMART" id="SM00220">
    <property type="entry name" value="S_TKc"/>
    <property type="match status" value="1"/>
</dbReference>
<comment type="caution">
    <text evidence="3">The sequence shown here is derived from an EMBL/GenBank/DDBJ whole genome shotgun (WGS) entry which is preliminary data.</text>
</comment>
<dbReference type="EMBL" id="CAJNDS010002215">
    <property type="protein sequence ID" value="CAE7377224.1"/>
    <property type="molecule type" value="Genomic_DNA"/>
</dbReference>
<evidence type="ECO:0000259" key="2">
    <source>
        <dbReference type="PROSITE" id="PS50011"/>
    </source>
</evidence>
<feature type="domain" description="Protein kinase" evidence="2">
    <location>
        <begin position="572"/>
        <end position="870"/>
    </location>
</feature>
<dbReference type="AlphaFoldDB" id="A0A812PZV2"/>
<name>A0A812PZV2_9DINO</name>
<accession>A0A812PZV2</accession>
<dbReference type="Pfam" id="PF00069">
    <property type="entry name" value="Pkinase"/>
    <property type="match status" value="1"/>
</dbReference>
<feature type="non-terminal residue" evidence="3">
    <location>
        <position position="1"/>
    </location>
</feature>
<proteinExistence type="predicted"/>
<sequence length="1191" mass="131194">EFRVVLTQFEGNSKSVVSLTGAAPAPSLLSSLNDPQNINEDERARQWKAVQAERKKFVSFSVPSQWTKDGILAAFRAAGKVYSHKGSLNTSHRLVVGSADLLSEDTATPWATLTKPDSKLWKEICQFSRTISGPEDFVMLFDGRMREIRSLNEARPLGSLHDEEILKDPHSEEVTLVYTGGCPPRAGRTRRVPLSAKKVESAAIRFPVMRNKVRAQKREAFTACGEASTYQGTYCGVKYRPCAQMPLISKTEKKAILEKDTDQVPEDWSDVHGDDVPLFWQESKPIDFYTALLADYKANAVFDITAGAGALMEACLGAGVLYHGLCRVLSWQSSCLNRQHMIWVQAVADRAACGLMAVEGSTLFSEEGAKSVRKHFGNILDSLVVGEDENEEDLEQLKMVRRAVLQQSHSWLVRSRGPTLGQAMTAVTHRLRSKTQTKAAAAVCRQKKVPGRKTQAAKARGAAVKAGAAPVARRCFALFVKENSMVRKGASQAEHKAELVRLGAVWRRLPKEEQDRYRVKSAEEFGLQREGLASHGIFVTGKRPCDTGAAAQPPQQPACIGPYVLEPFESAQAGNVRLGCGSYGKVYKSKSPMTGQQLAVKAFYGRDAGEDAEHEVALYQHMVANLLHSEMAFFATIHNYDVASEPYPWIAMDFCGPSLAKTLNASPKMPCSSVQTIAVQLKTALQFVHRAMILHLDVKPANILWVEQLQLVKLCDFGMAERRDVPASRLRFAQYVTVPYRPPELVAVDGQKEPAKLHRMLTPGVDMWSYGCTIYNVATGTSLMSPLANNAKPYCEKTLSLWCTHWAQLCKQQLPKTAEGRVWQLRGRLVLARQLQGIILKVCNPTAAKRQWPSVAECKAGLEGSCHFSYGKLNRVLFSLEAVKACVGGVKLVALAMFLFRDMTKGADQFSVATAFLAAYLMYRSGVSIRKVSANGPLTLRILGSSNPILVSCGQPWTLLKALRGSFAHAVTKVETLRVEVFVLCRRLAKYVLKEARKAPKQGLCLAATLVKFFKKTGGVKRKMFLPSRFSLSKALTMAGHFLDGHLQGHFASADKKKWVVRVGGAGNHVPNPRLQDIHMDASKLMPLHILGSLQWLGRLDEGATATDRKASNWNSTNAKQFQKFAGGKGVPEVVQAVRAHLAEASVAFREMGVDTAKLAQLQKQLCPAMVIWNSCQAMKVLMRPGCIRVV</sequence>
<keyword evidence="4" id="KW-1185">Reference proteome</keyword>
<evidence type="ECO:0000313" key="3">
    <source>
        <dbReference type="EMBL" id="CAE7377224.1"/>
    </source>
</evidence>
<dbReference type="PANTHER" id="PTHR24359:SF1">
    <property type="entry name" value="INHIBITOR OF NUCLEAR FACTOR KAPPA-B KINASE EPSILON SUBUNIT HOMOLOG 1-RELATED"/>
    <property type="match status" value="1"/>
</dbReference>
<organism evidence="3 4">
    <name type="scientific">Symbiodinium natans</name>
    <dbReference type="NCBI Taxonomy" id="878477"/>
    <lineage>
        <taxon>Eukaryota</taxon>
        <taxon>Sar</taxon>
        <taxon>Alveolata</taxon>
        <taxon>Dinophyceae</taxon>
        <taxon>Suessiales</taxon>
        <taxon>Symbiodiniaceae</taxon>
        <taxon>Symbiodinium</taxon>
    </lineage>
</organism>
<reference evidence="3" key="1">
    <citation type="submission" date="2021-02" db="EMBL/GenBank/DDBJ databases">
        <authorList>
            <person name="Dougan E. K."/>
            <person name="Rhodes N."/>
            <person name="Thang M."/>
            <person name="Chan C."/>
        </authorList>
    </citation>
    <scope>NUCLEOTIDE SEQUENCE</scope>
</reference>
<dbReference type="InterPro" id="IPR017441">
    <property type="entry name" value="Protein_kinase_ATP_BS"/>
</dbReference>
<dbReference type="PANTHER" id="PTHR24359">
    <property type="entry name" value="SERINE/THREONINE-PROTEIN KINASE SBK1"/>
    <property type="match status" value="1"/>
</dbReference>
<keyword evidence="1" id="KW-0067">ATP-binding</keyword>
<dbReference type="PROSITE" id="PS00107">
    <property type="entry name" value="PROTEIN_KINASE_ATP"/>
    <property type="match status" value="1"/>
</dbReference>
<dbReference type="GO" id="GO:0005524">
    <property type="term" value="F:ATP binding"/>
    <property type="evidence" value="ECO:0007669"/>
    <property type="project" value="UniProtKB-UniRule"/>
</dbReference>
<dbReference type="OrthoDB" id="440935at2759"/>
<dbReference type="Gene3D" id="1.10.510.10">
    <property type="entry name" value="Transferase(Phosphotransferase) domain 1"/>
    <property type="match status" value="1"/>
</dbReference>
<dbReference type="InterPro" id="IPR000719">
    <property type="entry name" value="Prot_kinase_dom"/>
</dbReference>
<dbReference type="PROSITE" id="PS50011">
    <property type="entry name" value="PROTEIN_KINASE_DOM"/>
    <property type="match status" value="1"/>
</dbReference>
<dbReference type="SUPFAM" id="SSF56112">
    <property type="entry name" value="Protein kinase-like (PK-like)"/>
    <property type="match status" value="1"/>
</dbReference>
<dbReference type="InterPro" id="IPR011009">
    <property type="entry name" value="Kinase-like_dom_sf"/>
</dbReference>
<feature type="binding site" evidence="1">
    <location>
        <position position="601"/>
    </location>
    <ligand>
        <name>ATP</name>
        <dbReference type="ChEBI" id="CHEBI:30616"/>
    </ligand>
</feature>
<evidence type="ECO:0000313" key="4">
    <source>
        <dbReference type="Proteomes" id="UP000604046"/>
    </source>
</evidence>
<evidence type="ECO:0000256" key="1">
    <source>
        <dbReference type="PROSITE-ProRule" id="PRU10141"/>
    </source>
</evidence>
<dbReference type="Proteomes" id="UP000604046">
    <property type="component" value="Unassembled WGS sequence"/>
</dbReference>
<dbReference type="GO" id="GO:0004674">
    <property type="term" value="F:protein serine/threonine kinase activity"/>
    <property type="evidence" value="ECO:0007669"/>
    <property type="project" value="TreeGrafter"/>
</dbReference>
<protein>
    <submittedName>
        <fullName evidence="3">Nak1 protein</fullName>
    </submittedName>
</protein>
<gene>
    <name evidence="3" type="primary">nak1</name>
    <name evidence="3" type="ORF">SNAT2548_LOCUS20599</name>
</gene>
<keyword evidence="1" id="KW-0547">Nucleotide-binding</keyword>
<dbReference type="CDD" id="cd00180">
    <property type="entry name" value="PKc"/>
    <property type="match status" value="1"/>
</dbReference>